<organism evidence="1">
    <name type="scientific">marine sediment metagenome</name>
    <dbReference type="NCBI Taxonomy" id="412755"/>
    <lineage>
        <taxon>unclassified sequences</taxon>
        <taxon>metagenomes</taxon>
        <taxon>ecological metagenomes</taxon>
    </lineage>
</organism>
<dbReference type="EMBL" id="LAZR01014050">
    <property type="protein sequence ID" value="KKM19164.1"/>
    <property type="molecule type" value="Genomic_DNA"/>
</dbReference>
<name>A0A0F9IHB4_9ZZZZ</name>
<dbReference type="AlphaFoldDB" id="A0A0F9IHB4"/>
<reference evidence="1" key="1">
    <citation type="journal article" date="2015" name="Nature">
        <title>Complex archaea that bridge the gap between prokaryotes and eukaryotes.</title>
        <authorList>
            <person name="Spang A."/>
            <person name="Saw J.H."/>
            <person name="Jorgensen S.L."/>
            <person name="Zaremba-Niedzwiedzka K."/>
            <person name="Martijn J."/>
            <person name="Lind A.E."/>
            <person name="van Eijk R."/>
            <person name="Schleper C."/>
            <person name="Guy L."/>
            <person name="Ettema T.J."/>
        </authorList>
    </citation>
    <scope>NUCLEOTIDE SEQUENCE</scope>
</reference>
<sequence length="65" mass="7540">KMLETGPSILTFCSIECRIDWFNGVNCVKDRGLHGCWQCGEDLMQGMLLDKPMDDDNAYRRRREA</sequence>
<accession>A0A0F9IHB4</accession>
<evidence type="ECO:0000313" key="1">
    <source>
        <dbReference type="EMBL" id="KKM19164.1"/>
    </source>
</evidence>
<protein>
    <submittedName>
        <fullName evidence="1">Uncharacterized protein</fullName>
    </submittedName>
</protein>
<feature type="non-terminal residue" evidence="1">
    <location>
        <position position="1"/>
    </location>
</feature>
<gene>
    <name evidence="1" type="ORF">LCGC14_1658310</name>
</gene>
<proteinExistence type="predicted"/>
<comment type="caution">
    <text evidence="1">The sequence shown here is derived from an EMBL/GenBank/DDBJ whole genome shotgun (WGS) entry which is preliminary data.</text>
</comment>